<evidence type="ECO:0000256" key="4">
    <source>
        <dbReference type="ARBA" id="ARBA00023157"/>
    </source>
</evidence>
<dbReference type="InParanoid" id="A0A6J0C6K8"/>
<evidence type="ECO:0000313" key="10">
    <source>
        <dbReference type="RefSeq" id="XP_046602377.1"/>
    </source>
</evidence>
<keyword evidence="4" id="KW-1015">Disulfide bond</keyword>
<protein>
    <recommendedName>
        <fullName evidence="6">Carboxylic ester hydrolase</fullName>
        <ecNumber evidence="6">3.1.1.-</ecNumber>
    </recommendedName>
</protein>
<dbReference type="Proteomes" id="UP000829291">
    <property type="component" value="Chromosome 1"/>
</dbReference>
<evidence type="ECO:0000313" key="11">
    <source>
        <dbReference type="RefSeq" id="XP_046602378.1"/>
    </source>
</evidence>
<evidence type="ECO:0000256" key="3">
    <source>
        <dbReference type="ARBA" id="ARBA00022801"/>
    </source>
</evidence>
<evidence type="ECO:0000313" key="8">
    <source>
        <dbReference type="Proteomes" id="UP000829291"/>
    </source>
</evidence>
<evidence type="ECO:0000256" key="6">
    <source>
        <dbReference type="RuleBase" id="RU361235"/>
    </source>
</evidence>
<dbReference type="Pfam" id="PF00135">
    <property type="entry name" value="COesterase"/>
    <property type="match status" value="1"/>
</dbReference>
<feature type="signal peptide" evidence="6">
    <location>
        <begin position="1"/>
        <end position="27"/>
    </location>
</feature>
<keyword evidence="5" id="KW-0325">Glycoprotein</keyword>
<dbReference type="OrthoDB" id="3200163at2759"/>
<evidence type="ECO:0000256" key="1">
    <source>
        <dbReference type="ARBA" id="ARBA00005964"/>
    </source>
</evidence>
<dbReference type="InterPro" id="IPR019819">
    <property type="entry name" value="Carboxylesterase_B_CS"/>
</dbReference>
<dbReference type="GO" id="GO:0052689">
    <property type="term" value="F:carboxylic ester hydrolase activity"/>
    <property type="evidence" value="ECO:0007669"/>
    <property type="project" value="UniProtKB-KW"/>
</dbReference>
<keyword evidence="3 6" id="KW-0378">Hydrolase</keyword>
<dbReference type="RefSeq" id="XP_015522966.2">
    <property type="nucleotide sequence ID" value="XM_015667480.2"/>
</dbReference>
<sequence>MLSCCLKEDLVLPLFVAIFFSLNCASAVKNNQPEVTICQGILRGKILTTYSNRSVSAFLGIPYAQPPIGNLRFANPVAADGWKGTRNATVDSNECPQISLLSKKINGDEDCLYLNVYTPQLPKNSISRLLPVMVFFHGGEFIIGSDTSSVYGPEFLLDKDVILVTLNYRLGPLGYLSTGDKVASGNWGLKDQILALKWVQSNVKYFGGDPDQVTLFGQSAGAGSVHLLTMMDITIGLFHRYITESGSALAAWAYRPSGPYASQAFDLGKYVGCFNTSTDPLIECLRTVDVSNILGSYPKFYDWQSFPLIVWGPTDEPNIDGAILTDSPQNLIRNGRVRDLPWVSGVCRDDGLAMSIPFYENETLVDYFLENFDSILPIFLNWKYLPGSGTAWVEDIKSYYFKNFEADKNVILAKLTVLVSDVYFNYPAYDALRQQFATAVNPQYFYTFDYRGALSFSYAYGGTKSYCGVPHGEELLYLFPNPQNFQKERFWGHNETRSKKDYEMVNVMVELWTSFATHGTPTSPAFGNNTKWEPFSITKAKNLHIGNKSNLGLTVEYPYFKERLQFWDELKAKVPL</sequence>
<accession>A0A6J0C6K8</accession>
<feature type="chain" id="PRO_5044948168" description="Carboxylic ester hydrolase" evidence="6">
    <location>
        <begin position="28"/>
        <end position="576"/>
    </location>
</feature>
<dbReference type="AlphaFoldDB" id="A0A6J0C6K8"/>
<evidence type="ECO:0000256" key="5">
    <source>
        <dbReference type="ARBA" id="ARBA00023180"/>
    </source>
</evidence>
<dbReference type="InterPro" id="IPR019826">
    <property type="entry name" value="Carboxylesterase_B_AS"/>
</dbReference>
<dbReference type="PANTHER" id="PTHR43142">
    <property type="entry name" value="CARBOXYLIC ESTER HYDROLASE"/>
    <property type="match status" value="1"/>
</dbReference>
<gene>
    <name evidence="9 10 11" type="primary">LOC107226608</name>
</gene>
<dbReference type="SUPFAM" id="SSF53474">
    <property type="entry name" value="alpha/beta-Hydrolases"/>
    <property type="match status" value="1"/>
</dbReference>
<dbReference type="InterPro" id="IPR002018">
    <property type="entry name" value="CarbesteraseB"/>
</dbReference>
<dbReference type="KEGG" id="nlo:107226608"/>
<evidence type="ECO:0000256" key="2">
    <source>
        <dbReference type="ARBA" id="ARBA00022487"/>
    </source>
</evidence>
<dbReference type="PROSITE" id="PS00941">
    <property type="entry name" value="CARBOXYLESTERASE_B_2"/>
    <property type="match status" value="1"/>
</dbReference>
<keyword evidence="2" id="KW-0719">Serine esterase</keyword>
<dbReference type="Gene3D" id="3.40.50.1820">
    <property type="entry name" value="alpha/beta hydrolase"/>
    <property type="match status" value="1"/>
</dbReference>
<organism evidence="8 9">
    <name type="scientific">Neodiprion lecontei</name>
    <name type="common">Redheaded pine sawfly</name>
    <dbReference type="NCBI Taxonomy" id="441921"/>
    <lineage>
        <taxon>Eukaryota</taxon>
        <taxon>Metazoa</taxon>
        <taxon>Ecdysozoa</taxon>
        <taxon>Arthropoda</taxon>
        <taxon>Hexapoda</taxon>
        <taxon>Insecta</taxon>
        <taxon>Pterygota</taxon>
        <taxon>Neoptera</taxon>
        <taxon>Endopterygota</taxon>
        <taxon>Hymenoptera</taxon>
        <taxon>Tenthredinoidea</taxon>
        <taxon>Diprionidae</taxon>
        <taxon>Diprioninae</taxon>
        <taxon>Neodiprion</taxon>
    </lineage>
</organism>
<feature type="domain" description="Carboxylesterase type B" evidence="7">
    <location>
        <begin position="32"/>
        <end position="567"/>
    </location>
</feature>
<evidence type="ECO:0000313" key="9">
    <source>
        <dbReference type="RefSeq" id="XP_015522966.2"/>
    </source>
</evidence>
<dbReference type="PROSITE" id="PS00122">
    <property type="entry name" value="CARBOXYLESTERASE_B_1"/>
    <property type="match status" value="1"/>
</dbReference>
<dbReference type="PANTHER" id="PTHR43142:SF1">
    <property type="entry name" value="CARBOXYLIC ESTER HYDROLASE"/>
    <property type="match status" value="1"/>
</dbReference>
<proteinExistence type="inferred from homology"/>
<keyword evidence="6" id="KW-0732">Signal</keyword>
<dbReference type="InterPro" id="IPR029058">
    <property type="entry name" value="AB_hydrolase_fold"/>
</dbReference>
<dbReference type="GeneID" id="107226608"/>
<name>A0A6J0C6K8_NEOLC</name>
<reference evidence="9 10" key="1">
    <citation type="submission" date="2025-05" db="UniProtKB">
        <authorList>
            <consortium name="RefSeq"/>
        </authorList>
    </citation>
    <scope>IDENTIFICATION</scope>
    <source>
        <tissue evidence="9 10">Thorax and Abdomen</tissue>
    </source>
</reference>
<comment type="similarity">
    <text evidence="1 6">Belongs to the type-B carboxylesterase/lipase family.</text>
</comment>
<dbReference type="EC" id="3.1.1.-" evidence="6"/>
<evidence type="ECO:0000259" key="7">
    <source>
        <dbReference type="Pfam" id="PF00135"/>
    </source>
</evidence>
<dbReference type="RefSeq" id="XP_046602377.1">
    <property type="nucleotide sequence ID" value="XM_046746421.1"/>
</dbReference>
<dbReference type="RefSeq" id="XP_046602378.1">
    <property type="nucleotide sequence ID" value="XM_046746422.1"/>
</dbReference>
<keyword evidence="8" id="KW-1185">Reference proteome</keyword>